<dbReference type="AlphaFoldDB" id="A0A0D2AFA3"/>
<dbReference type="EC" id="4.1.2.13" evidence="1"/>
<name>A0A0D2AFA3_9EURO</name>
<dbReference type="Proteomes" id="UP000053342">
    <property type="component" value="Unassembled WGS sequence"/>
</dbReference>
<evidence type="ECO:0000256" key="1">
    <source>
        <dbReference type="RuleBase" id="RU366023"/>
    </source>
</evidence>
<evidence type="ECO:0000313" key="3">
    <source>
        <dbReference type="EMBL" id="KIW38866.1"/>
    </source>
</evidence>
<dbReference type="InterPro" id="IPR011008">
    <property type="entry name" value="Dimeric_a/b-barrel"/>
</dbReference>
<dbReference type="HOGENOM" id="CLU_818992_0_0_1"/>
<dbReference type="InterPro" id="IPR013785">
    <property type="entry name" value="Aldolase_TIM"/>
</dbReference>
<keyword evidence="1" id="KW-0456">Lyase</keyword>
<keyword evidence="4" id="KW-1185">Reference proteome</keyword>
<keyword evidence="1" id="KW-0862">Zinc</keyword>
<dbReference type="GO" id="GO:0008270">
    <property type="term" value="F:zinc ion binding"/>
    <property type="evidence" value="ECO:0007669"/>
    <property type="project" value="UniProtKB-UniRule"/>
</dbReference>
<dbReference type="SUPFAM" id="SSF54909">
    <property type="entry name" value="Dimeric alpha+beta barrel"/>
    <property type="match status" value="1"/>
</dbReference>
<reference evidence="3 4" key="1">
    <citation type="submission" date="2015-01" db="EMBL/GenBank/DDBJ databases">
        <title>The Genome Sequence of Exophiala oligosperma CBS72588.</title>
        <authorList>
            <consortium name="The Broad Institute Genomics Platform"/>
            <person name="Cuomo C."/>
            <person name="de Hoog S."/>
            <person name="Gorbushina A."/>
            <person name="Stielow B."/>
            <person name="Teixiera M."/>
            <person name="Abouelleil A."/>
            <person name="Chapman S.B."/>
            <person name="Priest M."/>
            <person name="Young S.K."/>
            <person name="Wortman J."/>
            <person name="Nusbaum C."/>
            <person name="Birren B."/>
        </authorList>
    </citation>
    <scope>NUCLEOTIDE SEQUENCE [LARGE SCALE GENOMIC DNA]</scope>
    <source>
        <strain evidence="3 4">CBS 72588</strain>
    </source>
</reference>
<comment type="pathway">
    <text evidence="1">Carbohydrate degradation; glycolysis; D-glyceraldehyde 3-phosphate and glycerone phosphate from D-glucose: step 4/4.</text>
</comment>
<dbReference type="InterPro" id="IPR000771">
    <property type="entry name" value="FBA_II"/>
</dbReference>
<dbReference type="InterPro" id="IPR050246">
    <property type="entry name" value="Class_II_FBP_aldolase"/>
</dbReference>
<dbReference type="UniPathway" id="UPA00109">
    <property type="reaction ID" value="UER00183"/>
</dbReference>
<feature type="domain" description="Stress-response A/B barrel" evidence="2">
    <location>
        <begin position="4"/>
        <end position="102"/>
    </location>
</feature>
<comment type="cofactor">
    <cofactor evidence="1">
        <name>Zn(2+)</name>
        <dbReference type="ChEBI" id="CHEBI:29105"/>
    </cofactor>
    <text evidence="1">Binds 2 Zn(2+) ions per subunit. One is catalytic and the other provides a structural contribution.</text>
</comment>
<evidence type="ECO:0000259" key="2">
    <source>
        <dbReference type="PROSITE" id="PS51502"/>
    </source>
</evidence>
<proteinExistence type="inferred from homology"/>
<dbReference type="PANTHER" id="PTHR30304:SF0">
    <property type="entry name" value="D-TAGATOSE-1,6-BISPHOSPHATE ALDOLASE SUBUNIT GATY-RELATED"/>
    <property type="match status" value="1"/>
</dbReference>
<gene>
    <name evidence="3" type="ORF">PV06_08694</name>
</gene>
<dbReference type="InterPro" id="IPR013097">
    <property type="entry name" value="Dabb"/>
</dbReference>
<sequence>MATVVHIVMFRFRPEITHEHKEVFQRELKKLKRLSCVKDHHLLVGGPSVTDPISRSQGYQYCLVSYHHNLKALEEYQASTEHHEVTNKLVWPFIDNVCRFDFEVSSEDEHMVSNVMRGSEEGNLIRNDSGSVTIPTKGLLQCRGLEFPDSNLTYQVLQDASKGKYAVGAYNCYNDDGVIAVIRAAEKKKSPAVIQLFPWTLRFQGPEFVKYVVSAAHSASVPIAVHLDHCIKQEDIELALTLPFDSIMIDAATLDENDNVALCAENVRRASRVGITVEVEIGRIEGGEDGLPNVDQGAIHTDPQRAREFMSKTGAHFLAPSFGNIHGGYPPGGLRSRGI</sequence>
<comment type="catalytic activity">
    <reaction evidence="1">
        <text>beta-D-fructose 1,6-bisphosphate = D-glyceraldehyde 3-phosphate + dihydroxyacetone phosphate</text>
        <dbReference type="Rhea" id="RHEA:14729"/>
        <dbReference type="ChEBI" id="CHEBI:32966"/>
        <dbReference type="ChEBI" id="CHEBI:57642"/>
        <dbReference type="ChEBI" id="CHEBI:59776"/>
        <dbReference type="EC" id="4.1.2.13"/>
    </reaction>
</comment>
<accession>A0A0D2AFA3</accession>
<organism evidence="3 4">
    <name type="scientific">Exophiala oligosperma</name>
    <dbReference type="NCBI Taxonomy" id="215243"/>
    <lineage>
        <taxon>Eukaryota</taxon>
        <taxon>Fungi</taxon>
        <taxon>Dikarya</taxon>
        <taxon>Ascomycota</taxon>
        <taxon>Pezizomycotina</taxon>
        <taxon>Eurotiomycetes</taxon>
        <taxon>Chaetothyriomycetidae</taxon>
        <taxon>Chaetothyriales</taxon>
        <taxon>Herpotrichiellaceae</taxon>
        <taxon>Exophiala</taxon>
    </lineage>
</organism>
<evidence type="ECO:0000313" key="4">
    <source>
        <dbReference type="Proteomes" id="UP000053342"/>
    </source>
</evidence>
<dbReference type="Pfam" id="PF07876">
    <property type="entry name" value="Dabb"/>
    <property type="match status" value="1"/>
</dbReference>
<keyword evidence="1" id="KW-0479">Metal-binding</keyword>
<dbReference type="Gene3D" id="3.30.70.100">
    <property type="match status" value="1"/>
</dbReference>
<dbReference type="GO" id="GO:0004332">
    <property type="term" value="F:fructose-bisphosphate aldolase activity"/>
    <property type="evidence" value="ECO:0007669"/>
    <property type="project" value="UniProtKB-EC"/>
</dbReference>
<protein>
    <recommendedName>
        <fullName evidence="1">Fructose-bisphosphate aldolase</fullName>
        <shortName evidence="1">FBP aldolase</shortName>
        <ecNumber evidence="1">4.1.2.13</ecNumber>
    </recommendedName>
</protein>
<dbReference type="GeneID" id="27360768"/>
<keyword evidence="1" id="KW-0324">Glycolysis</keyword>
<dbReference type="PROSITE" id="PS51502">
    <property type="entry name" value="S_R_A_B_BARREL"/>
    <property type="match status" value="1"/>
</dbReference>
<dbReference type="Gene3D" id="3.20.20.70">
    <property type="entry name" value="Aldolase class I"/>
    <property type="match status" value="1"/>
</dbReference>
<comment type="similarity">
    <text evidence="1">Belongs to the class II fructose-bisphosphate aldolase family.</text>
</comment>
<dbReference type="Pfam" id="PF01116">
    <property type="entry name" value="F_bP_aldolase"/>
    <property type="match status" value="1"/>
</dbReference>
<comment type="function">
    <text evidence="1">Catalyzes the aldol condensation of dihydroxyacetone phosphate (DHAP or glycerone-phosphate) with glyceraldehyde 3-phosphate (G3P) to form fructose 1,6-bisphosphate (FBP) in gluconeogenesis and the reverse reaction in glycolysis.</text>
</comment>
<dbReference type="STRING" id="215243.A0A0D2AFA3"/>
<dbReference type="SUPFAM" id="SSF51569">
    <property type="entry name" value="Aldolase"/>
    <property type="match status" value="1"/>
</dbReference>
<dbReference type="PANTHER" id="PTHR30304">
    <property type="entry name" value="D-TAGATOSE-1,6-BISPHOSPHATE ALDOLASE"/>
    <property type="match status" value="1"/>
</dbReference>
<dbReference type="EMBL" id="KN847340">
    <property type="protein sequence ID" value="KIW38866.1"/>
    <property type="molecule type" value="Genomic_DNA"/>
</dbReference>
<dbReference type="SMART" id="SM00886">
    <property type="entry name" value="Dabb"/>
    <property type="match status" value="1"/>
</dbReference>
<dbReference type="VEuPathDB" id="FungiDB:PV06_08694"/>
<dbReference type="RefSeq" id="XP_016259082.1">
    <property type="nucleotide sequence ID" value="XM_016410060.1"/>
</dbReference>
<dbReference type="OrthoDB" id="42919at2759"/>
<dbReference type="GO" id="GO:0006096">
    <property type="term" value="P:glycolytic process"/>
    <property type="evidence" value="ECO:0007669"/>
    <property type="project" value="UniProtKB-UniPathway"/>
</dbReference>